<sequence>MLGYCCNIPRELLLTGAFFPDVVLLSSRTSCPRCLYCEDPKESLTIVLRSNAAMLRALELELDPLRSNLAIDKGKDMRRFKPRTSDDCQSLRRSCLPLSDTIPLLRKLEV</sequence>
<evidence type="ECO:0000313" key="2">
    <source>
        <dbReference type="Proteomes" id="UP000604046"/>
    </source>
</evidence>
<protein>
    <submittedName>
        <fullName evidence="1">Uncharacterized protein</fullName>
    </submittedName>
</protein>
<proteinExistence type="predicted"/>
<organism evidence="1 2">
    <name type="scientific">Symbiodinium natans</name>
    <dbReference type="NCBI Taxonomy" id="878477"/>
    <lineage>
        <taxon>Eukaryota</taxon>
        <taxon>Sar</taxon>
        <taxon>Alveolata</taxon>
        <taxon>Dinophyceae</taxon>
        <taxon>Suessiales</taxon>
        <taxon>Symbiodiniaceae</taxon>
        <taxon>Symbiodinium</taxon>
    </lineage>
</organism>
<evidence type="ECO:0000313" key="1">
    <source>
        <dbReference type="EMBL" id="CAE7269848.1"/>
    </source>
</evidence>
<reference evidence="1" key="1">
    <citation type="submission" date="2021-02" db="EMBL/GenBank/DDBJ databases">
        <authorList>
            <person name="Dougan E. K."/>
            <person name="Rhodes N."/>
            <person name="Thang M."/>
            <person name="Chan C."/>
        </authorList>
    </citation>
    <scope>NUCLEOTIDE SEQUENCE</scope>
</reference>
<comment type="caution">
    <text evidence="1">The sequence shown here is derived from an EMBL/GenBank/DDBJ whole genome shotgun (WGS) entry which is preliminary data.</text>
</comment>
<dbReference type="Proteomes" id="UP000604046">
    <property type="component" value="Unassembled WGS sequence"/>
</dbReference>
<name>A0A812MI48_9DINO</name>
<keyword evidence="2" id="KW-1185">Reference proteome</keyword>
<dbReference type="EMBL" id="CAJNDS010001646">
    <property type="protein sequence ID" value="CAE7269848.1"/>
    <property type="molecule type" value="Genomic_DNA"/>
</dbReference>
<accession>A0A812MI48</accession>
<dbReference type="AlphaFoldDB" id="A0A812MI48"/>
<gene>
    <name evidence="1" type="ORF">SNAT2548_LOCUS14319</name>
</gene>